<dbReference type="AlphaFoldDB" id="A0AAN5CSM5"/>
<feature type="region of interest" description="Disordered" evidence="1">
    <location>
        <begin position="1"/>
        <end position="39"/>
    </location>
</feature>
<proteinExistence type="predicted"/>
<evidence type="ECO:0000256" key="1">
    <source>
        <dbReference type="SAM" id="MobiDB-lite"/>
    </source>
</evidence>
<feature type="compositionally biased region" description="Basic residues" evidence="1">
    <location>
        <begin position="1"/>
        <end position="18"/>
    </location>
</feature>
<keyword evidence="3" id="KW-1185">Reference proteome</keyword>
<dbReference type="Proteomes" id="UP001328107">
    <property type="component" value="Unassembled WGS sequence"/>
</dbReference>
<evidence type="ECO:0000313" key="3">
    <source>
        <dbReference type="Proteomes" id="UP001328107"/>
    </source>
</evidence>
<protein>
    <submittedName>
        <fullName evidence="2">Uncharacterized protein</fullName>
    </submittedName>
</protein>
<sequence>FKAENRKKRRCVRRASKNRKVDEKTVPVPPIDDEKKEDDGDEFMICCGRRAKPIDLSARKRKMSLKTETVAAPKKKVMQAEEMATRIRSQNRAAAKKYR</sequence>
<evidence type="ECO:0000313" key="2">
    <source>
        <dbReference type="EMBL" id="GMR49916.1"/>
    </source>
</evidence>
<dbReference type="EMBL" id="BTRK01000004">
    <property type="protein sequence ID" value="GMR49916.1"/>
    <property type="molecule type" value="Genomic_DNA"/>
</dbReference>
<feature type="non-terminal residue" evidence="2">
    <location>
        <position position="1"/>
    </location>
</feature>
<accession>A0AAN5CSM5</accession>
<organism evidence="2 3">
    <name type="scientific">Pristionchus mayeri</name>
    <dbReference type="NCBI Taxonomy" id="1317129"/>
    <lineage>
        <taxon>Eukaryota</taxon>
        <taxon>Metazoa</taxon>
        <taxon>Ecdysozoa</taxon>
        <taxon>Nematoda</taxon>
        <taxon>Chromadorea</taxon>
        <taxon>Rhabditida</taxon>
        <taxon>Rhabditina</taxon>
        <taxon>Diplogasteromorpha</taxon>
        <taxon>Diplogasteroidea</taxon>
        <taxon>Neodiplogasteridae</taxon>
        <taxon>Pristionchus</taxon>
    </lineage>
</organism>
<gene>
    <name evidence="2" type="ORF">PMAYCL1PPCAC_20111</name>
</gene>
<comment type="caution">
    <text evidence="2">The sequence shown here is derived from an EMBL/GenBank/DDBJ whole genome shotgun (WGS) entry which is preliminary data.</text>
</comment>
<name>A0AAN5CSM5_9BILA</name>
<reference evidence="3" key="1">
    <citation type="submission" date="2022-10" db="EMBL/GenBank/DDBJ databases">
        <title>Genome assembly of Pristionchus species.</title>
        <authorList>
            <person name="Yoshida K."/>
            <person name="Sommer R.J."/>
        </authorList>
    </citation>
    <scope>NUCLEOTIDE SEQUENCE [LARGE SCALE GENOMIC DNA]</scope>
    <source>
        <strain evidence="3">RS5460</strain>
    </source>
</reference>